<evidence type="ECO:0000256" key="1">
    <source>
        <dbReference type="ARBA" id="ARBA00023319"/>
    </source>
</evidence>
<reference evidence="5 6" key="1">
    <citation type="submission" date="2020-02" db="EMBL/GenBank/DDBJ databases">
        <title>Esox lucius (northern pike) genome, fEsoLuc1, primary haplotype.</title>
        <authorList>
            <person name="Myers G."/>
            <person name="Karagic N."/>
            <person name="Meyer A."/>
            <person name="Pippel M."/>
            <person name="Reichard M."/>
            <person name="Winkler S."/>
            <person name="Tracey A."/>
            <person name="Sims Y."/>
            <person name="Howe K."/>
            <person name="Rhie A."/>
            <person name="Formenti G."/>
            <person name="Durbin R."/>
            <person name="Fedrigo O."/>
            <person name="Jarvis E.D."/>
        </authorList>
    </citation>
    <scope>NUCLEOTIDE SEQUENCE [LARGE SCALE GENOMIC DNA]</scope>
</reference>
<reference evidence="5" key="3">
    <citation type="submission" date="2025-09" db="UniProtKB">
        <authorList>
            <consortium name="Ensembl"/>
        </authorList>
    </citation>
    <scope>IDENTIFICATION</scope>
</reference>
<dbReference type="InterPro" id="IPR013783">
    <property type="entry name" value="Ig-like_fold"/>
</dbReference>
<organism evidence="5 6">
    <name type="scientific">Esox lucius</name>
    <name type="common">Northern pike</name>
    <dbReference type="NCBI Taxonomy" id="8010"/>
    <lineage>
        <taxon>Eukaryota</taxon>
        <taxon>Metazoa</taxon>
        <taxon>Chordata</taxon>
        <taxon>Craniata</taxon>
        <taxon>Vertebrata</taxon>
        <taxon>Euteleostomi</taxon>
        <taxon>Actinopterygii</taxon>
        <taxon>Neopterygii</taxon>
        <taxon>Teleostei</taxon>
        <taxon>Protacanthopterygii</taxon>
        <taxon>Esociformes</taxon>
        <taxon>Esocidae</taxon>
        <taxon>Esox</taxon>
    </lineage>
</organism>
<dbReference type="CTD" id="974"/>
<dbReference type="PANTHER" id="PTHR14334:SF2">
    <property type="entry name" value="B-CELL ANTIGEN RECEPTOR COMPLEX-ASSOCIATED PROTEIN BETA CHAIN"/>
    <property type="match status" value="1"/>
</dbReference>
<keyword evidence="3" id="KW-0732">Signal</keyword>
<feature type="chain" id="PRO_5044328645" description="Ig-like domain-containing protein" evidence="3">
    <location>
        <begin position="24"/>
        <end position="210"/>
    </location>
</feature>
<dbReference type="PANTHER" id="PTHR14334">
    <property type="entry name" value="B-CELL ANTIGEN RECEPTOR COMPLEX-ASSOCIATED PROTEIN"/>
    <property type="match status" value="1"/>
</dbReference>
<evidence type="ECO:0000256" key="2">
    <source>
        <dbReference type="SAM" id="Phobius"/>
    </source>
</evidence>
<name>A0AAY5LAA2_ESOLU</name>
<dbReference type="GO" id="GO:0009897">
    <property type="term" value="C:external side of plasma membrane"/>
    <property type="evidence" value="ECO:0007669"/>
    <property type="project" value="TreeGrafter"/>
</dbReference>
<dbReference type="GO" id="GO:0019815">
    <property type="term" value="C:B cell receptor complex"/>
    <property type="evidence" value="ECO:0007669"/>
    <property type="project" value="TreeGrafter"/>
</dbReference>
<gene>
    <name evidence="5" type="primary">CD79B</name>
</gene>
<dbReference type="AlphaFoldDB" id="A0AAY5LAA2"/>
<feature type="signal peptide" evidence="3">
    <location>
        <begin position="1"/>
        <end position="23"/>
    </location>
</feature>
<keyword evidence="2" id="KW-1133">Transmembrane helix</keyword>
<dbReference type="Gene3D" id="2.60.40.10">
    <property type="entry name" value="Immunoglobulins"/>
    <property type="match status" value="1"/>
</dbReference>
<evidence type="ECO:0000313" key="6">
    <source>
        <dbReference type="Proteomes" id="UP000265140"/>
    </source>
</evidence>
<dbReference type="Ensembl" id="ENSELUT00000089195.1">
    <property type="protein sequence ID" value="ENSELUP00000097440.1"/>
    <property type="gene ID" value="ENSELUG00000043940.1"/>
</dbReference>
<dbReference type="Proteomes" id="UP000265140">
    <property type="component" value="Chromosome 5"/>
</dbReference>
<dbReference type="Pfam" id="PF00047">
    <property type="entry name" value="ig"/>
    <property type="match status" value="1"/>
</dbReference>
<sequence length="210" mass="24212">MFTTMYWLLVAYLGLIFCNLSEGTFQLSQNPRFIGMNPGRKVCIYCKVSPKNPKDANVNWYKAPKYKTEADNRNKLQMSNYIKIINQTNICITSLTIEDSGVYFCQIDNTWGPGTEIQVSRRIHFEAAQRRSNFKDVLIFVQGSLLMLMILVPLLRRRTLGKKEEAIYEEPEHDHIYEGLAIEHCGDFYEDISVYAQHGPAEAAAAWKQE</sequence>
<dbReference type="PROSITE" id="PS50835">
    <property type="entry name" value="IG_LIKE"/>
    <property type="match status" value="1"/>
</dbReference>
<protein>
    <recommendedName>
        <fullName evidence="4">Ig-like domain-containing protein</fullName>
    </recommendedName>
</protein>
<feature type="domain" description="Ig-like" evidence="4">
    <location>
        <begin position="39"/>
        <end position="120"/>
    </location>
</feature>
<accession>A0AAY5LAA2</accession>
<reference evidence="5" key="2">
    <citation type="submission" date="2025-08" db="UniProtKB">
        <authorList>
            <consortium name="Ensembl"/>
        </authorList>
    </citation>
    <scope>IDENTIFICATION</scope>
</reference>
<evidence type="ECO:0000313" key="5">
    <source>
        <dbReference type="Ensembl" id="ENSELUP00000097440.1"/>
    </source>
</evidence>
<keyword evidence="2" id="KW-0812">Transmembrane</keyword>
<dbReference type="CDD" id="cd00099">
    <property type="entry name" value="IgV"/>
    <property type="match status" value="1"/>
</dbReference>
<dbReference type="InterPro" id="IPR007110">
    <property type="entry name" value="Ig-like_dom"/>
</dbReference>
<dbReference type="InterPro" id="IPR003599">
    <property type="entry name" value="Ig_sub"/>
</dbReference>
<keyword evidence="6" id="KW-1185">Reference proteome</keyword>
<dbReference type="InterPro" id="IPR036179">
    <property type="entry name" value="Ig-like_dom_sf"/>
</dbReference>
<dbReference type="GeneTree" id="ENSGT00730000111991"/>
<evidence type="ECO:0000256" key="3">
    <source>
        <dbReference type="SAM" id="SignalP"/>
    </source>
</evidence>
<keyword evidence="2" id="KW-0472">Membrane</keyword>
<dbReference type="GO" id="GO:0050853">
    <property type="term" value="P:B cell receptor signaling pathway"/>
    <property type="evidence" value="ECO:0007669"/>
    <property type="project" value="TreeGrafter"/>
</dbReference>
<dbReference type="KEGG" id="els:105007376"/>
<dbReference type="GO" id="GO:0030183">
    <property type="term" value="P:B cell differentiation"/>
    <property type="evidence" value="ECO:0007669"/>
    <property type="project" value="TreeGrafter"/>
</dbReference>
<feature type="transmembrane region" description="Helical" evidence="2">
    <location>
        <begin position="137"/>
        <end position="155"/>
    </location>
</feature>
<evidence type="ECO:0000259" key="4">
    <source>
        <dbReference type="PROSITE" id="PS50835"/>
    </source>
</evidence>
<dbReference type="SMART" id="SM00409">
    <property type="entry name" value="IG"/>
    <property type="match status" value="1"/>
</dbReference>
<dbReference type="RefSeq" id="XP_010864590.1">
    <property type="nucleotide sequence ID" value="XM_010866288.3"/>
</dbReference>
<proteinExistence type="predicted"/>
<dbReference type="InterPro" id="IPR013151">
    <property type="entry name" value="Immunoglobulin_dom"/>
</dbReference>
<dbReference type="GeneID" id="105007376"/>
<keyword evidence="1" id="KW-0393">Immunoglobulin domain</keyword>
<dbReference type="SUPFAM" id="SSF48726">
    <property type="entry name" value="Immunoglobulin"/>
    <property type="match status" value="1"/>
</dbReference>